<dbReference type="RefSeq" id="WP_050350061.1">
    <property type="nucleotide sequence ID" value="NZ_CP073011.1"/>
</dbReference>
<dbReference type="Proteomes" id="UP000036780">
    <property type="component" value="Unassembled WGS sequence"/>
</dbReference>
<comment type="caution">
    <text evidence="1">The sequence shown here is derived from an EMBL/GenBank/DDBJ whole genome shotgun (WGS) entry which is preliminary data.</text>
</comment>
<reference evidence="2" key="1">
    <citation type="submission" date="2015-07" db="EMBL/GenBank/DDBJ databases">
        <title>Fjat-10053 dsm26.</title>
        <authorList>
            <person name="Liu B."/>
            <person name="Wang J."/>
            <person name="Zhu Y."/>
            <person name="Liu G."/>
            <person name="Chen Q."/>
            <person name="Chen Z."/>
            <person name="Lan J."/>
            <person name="Che J."/>
            <person name="Ge C."/>
            <person name="Shi H."/>
            <person name="Pan Z."/>
            <person name="Liu X."/>
        </authorList>
    </citation>
    <scope>NUCLEOTIDE SEQUENCE [LARGE SCALE GENOMIC DNA]</scope>
    <source>
        <strain evidence="2">DSM 26</strain>
    </source>
</reference>
<organism evidence="1 2">
    <name type="scientific">Virgibacillus pantothenticus</name>
    <dbReference type="NCBI Taxonomy" id="1473"/>
    <lineage>
        <taxon>Bacteria</taxon>
        <taxon>Bacillati</taxon>
        <taxon>Bacillota</taxon>
        <taxon>Bacilli</taxon>
        <taxon>Bacillales</taxon>
        <taxon>Bacillaceae</taxon>
        <taxon>Virgibacillus</taxon>
    </lineage>
</organism>
<proteinExistence type="predicted"/>
<accession>A0A0L0QT94</accession>
<name>A0A0L0QT94_VIRPA</name>
<dbReference type="AlphaFoldDB" id="A0A0L0QT94"/>
<protein>
    <submittedName>
        <fullName evidence="1">Uncharacterized protein</fullName>
    </submittedName>
</protein>
<keyword evidence="2" id="KW-1185">Reference proteome</keyword>
<evidence type="ECO:0000313" key="1">
    <source>
        <dbReference type="EMBL" id="KNE21789.1"/>
    </source>
</evidence>
<sequence length="123" mass="14680">MIKGKDKKKSPDYVKVIHNDYVITIGRHIRFSWVTHTDKDYMYFLYITRTEKNFIGKNTAHVGKFNVLCHQQTFYDYHRLMLVIEPILSEYILQSEKIFEICMLVQELEYQSGDPLHQETSGE</sequence>
<dbReference type="EMBL" id="LGTO01000004">
    <property type="protein sequence ID" value="KNE21789.1"/>
    <property type="molecule type" value="Genomic_DNA"/>
</dbReference>
<evidence type="ECO:0000313" key="2">
    <source>
        <dbReference type="Proteomes" id="UP000036780"/>
    </source>
</evidence>
<dbReference type="GeneID" id="66869492"/>
<dbReference type="PATRIC" id="fig|1473.5.peg.3498"/>
<gene>
    <name evidence="1" type="ORF">AFK71_02915</name>
</gene>
<dbReference type="OrthoDB" id="2875655at2"/>